<dbReference type="PANTHER" id="PTHR43540">
    <property type="entry name" value="PEROXYUREIDOACRYLATE/UREIDOACRYLATE AMIDOHYDROLASE-RELATED"/>
    <property type="match status" value="1"/>
</dbReference>
<organism evidence="3 4">
    <name type="scientific">Pseudomonas duriflava</name>
    <dbReference type="NCBI Taxonomy" id="459528"/>
    <lineage>
        <taxon>Bacteria</taxon>
        <taxon>Pseudomonadati</taxon>
        <taxon>Pseudomonadota</taxon>
        <taxon>Gammaproteobacteria</taxon>
        <taxon>Pseudomonadales</taxon>
        <taxon>Pseudomonadaceae</taxon>
        <taxon>Pseudomonas</taxon>
    </lineage>
</organism>
<dbReference type="OrthoDB" id="1157330at2"/>
<evidence type="ECO:0000313" key="3">
    <source>
        <dbReference type="EMBL" id="TWI56540.1"/>
    </source>
</evidence>
<dbReference type="RefSeq" id="WP_145138945.1">
    <property type="nucleotide sequence ID" value="NZ_VLKY01000003.1"/>
</dbReference>
<sequence>MSKSALPPSIPSAGGASRTGLLVIDMQVALYNGPVPPFRGEAVLSAINRLIAKARAAEAPIFAVQHTGPIGSPVERGSAGWALIPELEIDPRADTLVDKQAPSCFTGTLLHSWLQAQSVDTLVVTGMKTQYCIDTACRAASALGYQVILAADAHTCMDTEALPAEKIIAHHNVTLAGPFVRLEAAESIAFR</sequence>
<dbReference type="GO" id="GO:0016787">
    <property type="term" value="F:hydrolase activity"/>
    <property type="evidence" value="ECO:0007669"/>
    <property type="project" value="UniProtKB-KW"/>
</dbReference>
<dbReference type="InterPro" id="IPR036380">
    <property type="entry name" value="Isochorismatase-like_sf"/>
</dbReference>
<dbReference type="InterPro" id="IPR050272">
    <property type="entry name" value="Isochorismatase-like_hydrls"/>
</dbReference>
<dbReference type="Proteomes" id="UP000316905">
    <property type="component" value="Unassembled WGS sequence"/>
</dbReference>
<comment type="caution">
    <text evidence="3">The sequence shown here is derived from an EMBL/GenBank/DDBJ whole genome shotgun (WGS) entry which is preliminary data.</text>
</comment>
<name>A0A562QK22_9PSED</name>
<dbReference type="InterPro" id="IPR000868">
    <property type="entry name" value="Isochorismatase-like_dom"/>
</dbReference>
<dbReference type="Pfam" id="PF00857">
    <property type="entry name" value="Isochorismatase"/>
    <property type="match status" value="1"/>
</dbReference>
<dbReference type="SUPFAM" id="SSF52499">
    <property type="entry name" value="Isochorismatase-like hydrolases"/>
    <property type="match status" value="1"/>
</dbReference>
<dbReference type="AlphaFoldDB" id="A0A562QK22"/>
<dbReference type="PANTHER" id="PTHR43540:SF14">
    <property type="entry name" value="ISOCHORISMATASE"/>
    <property type="match status" value="1"/>
</dbReference>
<evidence type="ECO:0000313" key="4">
    <source>
        <dbReference type="Proteomes" id="UP000316905"/>
    </source>
</evidence>
<keyword evidence="4" id="KW-1185">Reference proteome</keyword>
<dbReference type="EMBL" id="VLKY01000003">
    <property type="protein sequence ID" value="TWI56540.1"/>
    <property type="molecule type" value="Genomic_DNA"/>
</dbReference>
<feature type="domain" description="Isochorismatase-like" evidence="2">
    <location>
        <begin position="20"/>
        <end position="160"/>
    </location>
</feature>
<proteinExistence type="predicted"/>
<gene>
    <name evidence="3" type="ORF">IQ22_00990</name>
</gene>
<protein>
    <submittedName>
        <fullName evidence="3">Nicotinamidase-related amidase</fullName>
    </submittedName>
</protein>
<accession>A0A562QK22</accession>
<dbReference type="Gene3D" id="3.40.50.850">
    <property type="entry name" value="Isochorismatase-like"/>
    <property type="match status" value="1"/>
</dbReference>
<keyword evidence="1" id="KW-0378">Hydrolase</keyword>
<reference evidence="3 4" key="1">
    <citation type="journal article" date="2015" name="Stand. Genomic Sci.">
        <title>Genomic Encyclopedia of Bacterial and Archaeal Type Strains, Phase III: the genomes of soil and plant-associated and newly described type strains.</title>
        <authorList>
            <person name="Whitman W.B."/>
            <person name="Woyke T."/>
            <person name="Klenk H.P."/>
            <person name="Zhou Y."/>
            <person name="Lilburn T.G."/>
            <person name="Beck B.J."/>
            <person name="De Vos P."/>
            <person name="Vandamme P."/>
            <person name="Eisen J.A."/>
            <person name="Garrity G."/>
            <person name="Hugenholtz P."/>
            <person name="Kyrpides N.C."/>
        </authorList>
    </citation>
    <scope>NUCLEOTIDE SEQUENCE [LARGE SCALE GENOMIC DNA]</scope>
    <source>
        <strain evidence="3 4">CGMCC 1.6858</strain>
    </source>
</reference>
<evidence type="ECO:0000259" key="2">
    <source>
        <dbReference type="Pfam" id="PF00857"/>
    </source>
</evidence>
<dbReference type="CDD" id="cd01014">
    <property type="entry name" value="nicotinamidase_related"/>
    <property type="match status" value="1"/>
</dbReference>
<evidence type="ECO:0000256" key="1">
    <source>
        <dbReference type="ARBA" id="ARBA00022801"/>
    </source>
</evidence>